<dbReference type="Proteomes" id="UP000240880">
    <property type="component" value="Unassembled WGS sequence"/>
</dbReference>
<keyword evidence="2 5" id="KW-0158">Chromosome</keyword>
<accession>A0A2R6ACG2</accession>
<dbReference type="NCBIfam" id="TIGR00285">
    <property type="entry name" value="DNA-binding protein Alba"/>
    <property type="match status" value="1"/>
</dbReference>
<sequence length="98" mass="10925">MSQPQAQIPENTVLIGQKPVINYVTAALTQFERGSKEIVLKARGKSISKAVDTAEILRRNFVKDLVIKQVRIGTEKFTTQDNRTRSVSSIEIVLARGQ</sequence>
<comment type="caution">
    <text evidence="7">The sequence shown here is derived from an EMBL/GenBank/DDBJ whole genome shotgun (WGS) entry which is preliminary data.</text>
</comment>
<evidence type="ECO:0000256" key="1">
    <source>
        <dbReference type="ARBA" id="ARBA00008018"/>
    </source>
</evidence>
<keyword evidence="4 5" id="KW-0238">DNA-binding</keyword>
<dbReference type="PIRSF" id="PIRSF028732">
    <property type="entry name" value="Alba"/>
    <property type="match status" value="1"/>
</dbReference>
<keyword evidence="3 5" id="KW-0963">Cytoplasm</keyword>
<feature type="domain" description="DNA/RNA-binding protein Alba-like" evidence="6">
    <location>
        <begin position="11"/>
        <end position="70"/>
    </location>
</feature>
<comment type="similarity">
    <text evidence="1 5">Belongs to the histone-like Alba family.</text>
</comment>
<dbReference type="GO" id="GO:0005737">
    <property type="term" value="C:cytoplasm"/>
    <property type="evidence" value="ECO:0007669"/>
    <property type="project" value="UniProtKB-SubCell"/>
</dbReference>
<comment type="caution">
    <text evidence="5">Lacks conserved residue(s) required for the propagation of feature annotation.</text>
</comment>
<dbReference type="AlphaFoldDB" id="A0A2R6ACG2"/>
<comment type="subcellular location">
    <subcellularLocation>
        <location evidence="5">Cytoplasm</location>
    </subcellularLocation>
    <subcellularLocation>
        <location evidence="5">Chromosome</location>
    </subcellularLocation>
</comment>
<dbReference type="NCBIfam" id="NF003088">
    <property type="entry name" value="PRK04015.1"/>
    <property type="match status" value="1"/>
</dbReference>
<dbReference type="Pfam" id="PF01918">
    <property type="entry name" value="Alba"/>
    <property type="match status" value="1"/>
</dbReference>
<name>A0A2R6ACG2_9ARCH</name>
<evidence type="ECO:0000256" key="4">
    <source>
        <dbReference type="ARBA" id="ARBA00023125"/>
    </source>
</evidence>
<dbReference type="GO" id="GO:0003723">
    <property type="term" value="F:RNA binding"/>
    <property type="evidence" value="ECO:0007669"/>
    <property type="project" value="InterPro"/>
</dbReference>
<dbReference type="InterPro" id="IPR036882">
    <property type="entry name" value="Alba-like_dom_sf"/>
</dbReference>
<keyword evidence="5" id="KW-0226">DNA condensation</keyword>
<dbReference type="GO" id="GO:0030261">
    <property type="term" value="P:chromosome condensation"/>
    <property type="evidence" value="ECO:0007669"/>
    <property type="project" value="UniProtKB-KW"/>
</dbReference>
<dbReference type="EMBL" id="NEXC01000009">
    <property type="protein sequence ID" value="PSN84039.1"/>
    <property type="molecule type" value="Genomic_DNA"/>
</dbReference>
<dbReference type="SUPFAM" id="SSF82704">
    <property type="entry name" value="AlbA-like"/>
    <property type="match status" value="1"/>
</dbReference>
<gene>
    <name evidence="5" type="primary">albA</name>
    <name evidence="7" type="ORF">B9Q01_02575</name>
</gene>
<organism evidence="7 8">
    <name type="scientific">Candidatus Marsarchaeota G1 archaeon OSP_D</name>
    <dbReference type="NCBI Taxonomy" id="1978155"/>
    <lineage>
        <taxon>Archaea</taxon>
        <taxon>Candidatus Marsarchaeota</taxon>
        <taxon>Candidatus Marsarchaeota group 1</taxon>
    </lineage>
</organism>
<evidence type="ECO:0000313" key="7">
    <source>
        <dbReference type="EMBL" id="PSN84039.1"/>
    </source>
</evidence>
<dbReference type="InterPro" id="IPR002775">
    <property type="entry name" value="DNA/RNA-bd_Alba-like"/>
</dbReference>
<evidence type="ECO:0000313" key="8">
    <source>
        <dbReference type="Proteomes" id="UP000240880"/>
    </source>
</evidence>
<reference evidence="7 8" key="1">
    <citation type="submission" date="2017-04" db="EMBL/GenBank/DDBJ databases">
        <title>Novel microbial lineages endemic to geothermal iron-oxide mats fill important gaps in the evolutionary history of Archaea.</title>
        <authorList>
            <person name="Jay Z.J."/>
            <person name="Beam J.P."/>
            <person name="Dlakic M."/>
            <person name="Rusch D.B."/>
            <person name="Kozubal M.A."/>
            <person name="Inskeep W.P."/>
        </authorList>
    </citation>
    <scope>NUCLEOTIDE SEQUENCE [LARGE SCALE GENOMIC DNA]</scope>
    <source>
        <strain evidence="7">OSP_D</strain>
    </source>
</reference>
<dbReference type="InterPro" id="IPR013795">
    <property type="entry name" value="DNA/RNA-bd_Alba"/>
</dbReference>
<comment type="function">
    <text evidence="5">Binds double-stranded DNA tightly but without sequence specificity. Involved in DNA compaction.</text>
</comment>
<evidence type="ECO:0000259" key="6">
    <source>
        <dbReference type="Pfam" id="PF01918"/>
    </source>
</evidence>
<evidence type="ECO:0000256" key="3">
    <source>
        <dbReference type="ARBA" id="ARBA00022490"/>
    </source>
</evidence>
<protein>
    <recommendedName>
        <fullName evidence="5">DNA/RNA-binding protein Alba</fullName>
    </recommendedName>
</protein>
<dbReference type="HAMAP" id="MF_01122">
    <property type="entry name" value="AlbA"/>
    <property type="match status" value="1"/>
</dbReference>
<evidence type="ECO:0000256" key="5">
    <source>
        <dbReference type="HAMAP-Rule" id="MF_01122"/>
    </source>
</evidence>
<dbReference type="GO" id="GO:0003690">
    <property type="term" value="F:double-stranded DNA binding"/>
    <property type="evidence" value="ECO:0007669"/>
    <property type="project" value="UniProtKB-UniRule"/>
</dbReference>
<evidence type="ECO:0000256" key="2">
    <source>
        <dbReference type="ARBA" id="ARBA00022454"/>
    </source>
</evidence>
<proteinExistence type="inferred from homology"/>
<dbReference type="Gene3D" id="3.30.110.20">
    <property type="entry name" value="Alba-like domain"/>
    <property type="match status" value="1"/>
</dbReference>
<dbReference type="GO" id="GO:0005694">
    <property type="term" value="C:chromosome"/>
    <property type="evidence" value="ECO:0007669"/>
    <property type="project" value="UniProtKB-SubCell"/>
</dbReference>